<evidence type="ECO:0000256" key="6">
    <source>
        <dbReference type="ARBA" id="ARBA00022917"/>
    </source>
</evidence>
<name>A0A914XHA5_9BILA</name>
<dbReference type="InterPro" id="IPR033705">
    <property type="entry name" value="Anticodon_Ia_Val"/>
</dbReference>
<comment type="similarity">
    <text evidence="1">Belongs to the class-I aminoacyl-tRNA synthetase family.</text>
</comment>
<dbReference type="Pfam" id="PF08264">
    <property type="entry name" value="Anticodon_1"/>
    <property type="match status" value="1"/>
</dbReference>
<feature type="domain" description="Aminoacyl-tRNA synthetase class Ia" evidence="10">
    <location>
        <begin position="125"/>
        <end position="399"/>
    </location>
</feature>
<feature type="domain" description="Leucyl-tRNA synthetase editing" evidence="12">
    <location>
        <begin position="21"/>
        <end position="76"/>
    </location>
</feature>
<dbReference type="GO" id="GO:0004832">
    <property type="term" value="F:valine-tRNA ligase activity"/>
    <property type="evidence" value="ECO:0007669"/>
    <property type="project" value="UniProtKB-EC"/>
</dbReference>
<dbReference type="PANTHER" id="PTHR11946">
    <property type="entry name" value="VALYL-TRNA SYNTHETASES"/>
    <property type="match status" value="1"/>
</dbReference>
<dbReference type="InterPro" id="IPR025709">
    <property type="entry name" value="Leu_tRNA-synth_edit"/>
</dbReference>
<evidence type="ECO:0000256" key="3">
    <source>
        <dbReference type="ARBA" id="ARBA00022598"/>
    </source>
</evidence>
<dbReference type="PANTHER" id="PTHR11946:SF109">
    <property type="entry name" value="VALINE--TRNA LIGASE"/>
    <property type="match status" value="1"/>
</dbReference>
<sequence length="656" mass="74169">MLGDSAIAVHPKDDRYQHLIGKVCKHPFVDRDLPIIADDFVDREFGTGAVKITPAHDHNDYEVGVRHNLPFITCIGDDGLMTDACGQFAGLKRFDARKAVLDALKAKGLYRDMQDNPMIVPICSRSKDVIEPILKAQWYVKCDQMAKKAIDVVAKGSLKLIPDMHVATWNRWMEGSRDWCISRQLWWGHRIPAYFVSVDDPKIPPGDSADNNYWVSGRTEAEAMEKAVKKFNVPKEKITLTWDEDVLDTWFSSALFPFSIFGWPEQTTDFKSFFPGTLLETGHDIIFFWVARMVFFADELIGDLPFKEVFLHAMVRDAHGRKMSKTLGNVIDPVDVIHGVTLEELHKQLESGNLDPLEVETAKQGQKRDYPDGIPECGTDALRFALMAYTSQGRDINLDVLRVQGYRFFCNKIWQAVRFTLMQLGEEFTPDNEFKLTGSESSLDKWILSRLSSAVAACETAFSTYTFQQATTASYNFWLYELCDVYLEGLKPLMASDQEAEINAARQTLYTCVETALRLVSPFMPFLSEELWQRLPRRHPSSDAPSICVADYPDIRLYKFTDFALDERVNEAMIVIKTVRSLRSDYDLMGKVKADLFIECAQKSGVAELADLTGLIKTLASSEKVTVFSGGNEVTIPNGCAQLTISAKYKVYLALE</sequence>
<evidence type="ECO:0000313" key="14">
    <source>
        <dbReference type="WBParaSite" id="PSAMB.scaffold8144size6565.g30996.t1"/>
    </source>
</evidence>
<keyword evidence="4" id="KW-0547">Nucleotide-binding</keyword>
<dbReference type="FunFam" id="1.10.730.10:FF:000015">
    <property type="entry name" value="Valine--tRNA ligase"/>
    <property type="match status" value="1"/>
</dbReference>
<evidence type="ECO:0000259" key="11">
    <source>
        <dbReference type="Pfam" id="PF08264"/>
    </source>
</evidence>
<evidence type="ECO:0000256" key="5">
    <source>
        <dbReference type="ARBA" id="ARBA00022840"/>
    </source>
</evidence>
<keyword evidence="6" id="KW-0648">Protein biosynthesis</keyword>
<dbReference type="InterPro" id="IPR009080">
    <property type="entry name" value="tRNAsynth_Ia_anticodon-bd"/>
</dbReference>
<evidence type="ECO:0000259" key="12">
    <source>
        <dbReference type="Pfam" id="PF13603"/>
    </source>
</evidence>
<dbReference type="Pfam" id="PF00133">
    <property type="entry name" value="tRNA-synt_1"/>
    <property type="match status" value="1"/>
</dbReference>
<dbReference type="SUPFAM" id="SSF52374">
    <property type="entry name" value="Nucleotidylyl transferase"/>
    <property type="match status" value="1"/>
</dbReference>
<protein>
    <recommendedName>
        <fullName evidence="2">valine--tRNA ligase</fullName>
        <ecNumber evidence="2">6.1.1.9</ecNumber>
    </recommendedName>
    <alternativeName>
        <fullName evidence="9">Valyl-tRNA synthetase</fullName>
    </alternativeName>
</protein>
<dbReference type="Gene3D" id="1.10.730.10">
    <property type="entry name" value="Isoleucyl-tRNA Synthetase, Domain 1"/>
    <property type="match status" value="1"/>
</dbReference>
<dbReference type="GO" id="GO:0005829">
    <property type="term" value="C:cytosol"/>
    <property type="evidence" value="ECO:0007669"/>
    <property type="project" value="TreeGrafter"/>
</dbReference>
<dbReference type="InterPro" id="IPR002300">
    <property type="entry name" value="aa-tRNA-synth_Ia"/>
</dbReference>
<dbReference type="FunFam" id="3.40.50.620:FF:000119">
    <property type="entry name" value="Putative valine--tRNA ligase-like"/>
    <property type="match status" value="1"/>
</dbReference>
<keyword evidence="3" id="KW-0436">Ligase</keyword>
<feature type="domain" description="Methionyl/Valyl/Leucyl/Isoleucyl-tRNA synthetase anticodon-binding" evidence="11">
    <location>
        <begin position="444"/>
        <end position="591"/>
    </location>
</feature>
<evidence type="ECO:0000256" key="9">
    <source>
        <dbReference type="ARBA" id="ARBA00029936"/>
    </source>
</evidence>
<dbReference type="AlphaFoldDB" id="A0A914XHA5"/>
<accession>A0A914XHA5</accession>
<keyword evidence="13" id="KW-1185">Reference proteome</keyword>
<dbReference type="PRINTS" id="PR00986">
    <property type="entry name" value="TRNASYNTHVAL"/>
</dbReference>
<evidence type="ECO:0000259" key="10">
    <source>
        <dbReference type="Pfam" id="PF00133"/>
    </source>
</evidence>
<organism evidence="13 14">
    <name type="scientific">Plectus sambesii</name>
    <dbReference type="NCBI Taxonomy" id="2011161"/>
    <lineage>
        <taxon>Eukaryota</taxon>
        <taxon>Metazoa</taxon>
        <taxon>Ecdysozoa</taxon>
        <taxon>Nematoda</taxon>
        <taxon>Chromadorea</taxon>
        <taxon>Plectida</taxon>
        <taxon>Plectina</taxon>
        <taxon>Plectoidea</taxon>
        <taxon>Plectidae</taxon>
        <taxon>Plectus</taxon>
    </lineage>
</organism>
<dbReference type="WBParaSite" id="PSAMB.scaffold8144size6565.g30996.t1">
    <property type="protein sequence ID" value="PSAMB.scaffold8144size6565.g30996.t1"/>
    <property type="gene ID" value="PSAMB.scaffold8144size6565.g30996"/>
</dbReference>
<dbReference type="InterPro" id="IPR002303">
    <property type="entry name" value="Valyl-tRNA_ligase"/>
</dbReference>
<dbReference type="FunFam" id="3.90.740.10:FF:000010">
    <property type="entry name" value="Valine--tRNA ligase"/>
    <property type="match status" value="1"/>
</dbReference>
<keyword evidence="7" id="KW-0175">Coiled coil</keyword>
<dbReference type="InterPro" id="IPR014729">
    <property type="entry name" value="Rossmann-like_a/b/a_fold"/>
</dbReference>
<dbReference type="EC" id="6.1.1.9" evidence="2"/>
<evidence type="ECO:0000313" key="13">
    <source>
        <dbReference type="Proteomes" id="UP000887566"/>
    </source>
</evidence>
<keyword evidence="8" id="KW-0030">Aminoacyl-tRNA synthetase</keyword>
<dbReference type="CDD" id="cd07962">
    <property type="entry name" value="Anticodon_Ia_Val"/>
    <property type="match status" value="1"/>
</dbReference>
<evidence type="ECO:0000256" key="8">
    <source>
        <dbReference type="ARBA" id="ARBA00023146"/>
    </source>
</evidence>
<dbReference type="GO" id="GO:0002161">
    <property type="term" value="F:aminoacyl-tRNA deacylase activity"/>
    <property type="evidence" value="ECO:0007669"/>
    <property type="project" value="InterPro"/>
</dbReference>
<dbReference type="GO" id="GO:0006438">
    <property type="term" value="P:valyl-tRNA aminoacylation"/>
    <property type="evidence" value="ECO:0007669"/>
    <property type="project" value="InterPro"/>
</dbReference>
<dbReference type="InterPro" id="IPR009008">
    <property type="entry name" value="Val/Leu/Ile-tRNA-synth_edit"/>
</dbReference>
<dbReference type="SUPFAM" id="SSF50677">
    <property type="entry name" value="ValRS/IleRS/LeuRS editing domain"/>
    <property type="match status" value="1"/>
</dbReference>
<proteinExistence type="inferred from homology"/>
<dbReference type="InterPro" id="IPR013155">
    <property type="entry name" value="M/V/L/I-tRNA-synth_anticd-bd"/>
</dbReference>
<evidence type="ECO:0000256" key="2">
    <source>
        <dbReference type="ARBA" id="ARBA00013169"/>
    </source>
</evidence>
<dbReference type="GO" id="GO:0005524">
    <property type="term" value="F:ATP binding"/>
    <property type="evidence" value="ECO:0007669"/>
    <property type="project" value="UniProtKB-KW"/>
</dbReference>
<dbReference type="SUPFAM" id="SSF47323">
    <property type="entry name" value="Anticodon-binding domain of a subclass of class I aminoacyl-tRNA synthetases"/>
    <property type="match status" value="1"/>
</dbReference>
<keyword evidence="5" id="KW-0067">ATP-binding</keyword>
<evidence type="ECO:0000256" key="7">
    <source>
        <dbReference type="ARBA" id="ARBA00023054"/>
    </source>
</evidence>
<dbReference type="Gene3D" id="3.40.50.620">
    <property type="entry name" value="HUPs"/>
    <property type="match status" value="1"/>
</dbReference>
<evidence type="ECO:0000256" key="4">
    <source>
        <dbReference type="ARBA" id="ARBA00022741"/>
    </source>
</evidence>
<dbReference type="Pfam" id="PF13603">
    <property type="entry name" value="tRNA-synt_1_2"/>
    <property type="match status" value="1"/>
</dbReference>
<dbReference type="Proteomes" id="UP000887566">
    <property type="component" value="Unplaced"/>
</dbReference>
<dbReference type="NCBIfam" id="TIGR00422">
    <property type="entry name" value="valS"/>
    <property type="match status" value="1"/>
</dbReference>
<reference evidence="14" key="1">
    <citation type="submission" date="2022-11" db="UniProtKB">
        <authorList>
            <consortium name="WormBaseParasite"/>
        </authorList>
    </citation>
    <scope>IDENTIFICATION</scope>
</reference>
<evidence type="ECO:0000256" key="1">
    <source>
        <dbReference type="ARBA" id="ARBA00005594"/>
    </source>
</evidence>
<dbReference type="Gene3D" id="3.90.740.10">
    <property type="entry name" value="Valyl/Leucyl/Isoleucyl-tRNA synthetase, editing domain"/>
    <property type="match status" value="1"/>
</dbReference>